<dbReference type="InterPro" id="IPR050109">
    <property type="entry name" value="HTH-type_TetR-like_transc_reg"/>
</dbReference>
<organism evidence="6 7">
    <name type="scientific">Streptomyces vulcanius</name>
    <dbReference type="NCBI Taxonomy" id="1441876"/>
    <lineage>
        <taxon>Bacteria</taxon>
        <taxon>Bacillati</taxon>
        <taxon>Actinomycetota</taxon>
        <taxon>Actinomycetes</taxon>
        <taxon>Kitasatosporales</taxon>
        <taxon>Streptomycetaceae</taxon>
        <taxon>Streptomyces</taxon>
    </lineage>
</organism>
<dbReference type="Pfam" id="PF00440">
    <property type="entry name" value="TetR_N"/>
    <property type="match status" value="1"/>
</dbReference>
<proteinExistence type="predicted"/>
<keyword evidence="2 4" id="KW-0238">DNA-binding</keyword>
<keyword evidence="3" id="KW-0804">Transcription</keyword>
<evidence type="ECO:0000313" key="6">
    <source>
        <dbReference type="EMBL" id="MFC4507757.1"/>
    </source>
</evidence>
<evidence type="ECO:0000256" key="1">
    <source>
        <dbReference type="ARBA" id="ARBA00023015"/>
    </source>
</evidence>
<dbReference type="Pfam" id="PF13305">
    <property type="entry name" value="TetR_C_33"/>
    <property type="match status" value="1"/>
</dbReference>
<dbReference type="InterPro" id="IPR036271">
    <property type="entry name" value="Tet_transcr_reg_TetR-rel_C_sf"/>
</dbReference>
<accession>A0ABV9B6L7</accession>
<dbReference type="EMBL" id="JBHSFK010000061">
    <property type="protein sequence ID" value="MFC4507757.1"/>
    <property type="molecule type" value="Genomic_DNA"/>
</dbReference>
<evidence type="ECO:0000256" key="4">
    <source>
        <dbReference type="PROSITE-ProRule" id="PRU00335"/>
    </source>
</evidence>
<evidence type="ECO:0000313" key="7">
    <source>
        <dbReference type="Proteomes" id="UP001595839"/>
    </source>
</evidence>
<name>A0ABV9B6L7_9ACTN</name>
<dbReference type="InterPro" id="IPR001647">
    <property type="entry name" value="HTH_TetR"/>
</dbReference>
<feature type="DNA-binding region" description="H-T-H motif" evidence="4">
    <location>
        <begin position="34"/>
        <end position="53"/>
    </location>
</feature>
<dbReference type="SUPFAM" id="SSF48498">
    <property type="entry name" value="Tetracyclin repressor-like, C-terminal domain"/>
    <property type="match status" value="1"/>
</dbReference>
<feature type="domain" description="HTH tetR-type" evidence="5">
    <location>
        <begin position="11"/>
        <end position="71"/>
    </location>
</feature>
<keyword evidence="1" id="KW-0805">Transcription regulation</keyword>
<gene>
    <name evidence="6" type="ORF">ACFPIH_51580</name>
</gene>
<dbReference type="PANTHER" id="PTHR30055:SF220">
    <property type="entry name" value="TETR-FAMILY REGULATORY PROTEIN"/>
    <property type="match status" value="1"/>
</dbReference>
<sequence length="203" mass="20994">MTPASNSAYPTDVRAALLASARAELLEYGAGGLSLRAMATRAGVSRATPKWHFGNRAGLLTALAVEGFAQLGEALGAAAEGSTDPAARFTALGRAYMDFGLGNPELFDLMFRSTELDRDDPTLIRAHRESFSILVDTATGAPEGMRAGTGDVPLLAWAAAHGLVLLVHGGALQTLTGLTTPDDASALAHRLADTFTGLIQTSG</sequence>
<evidence type="ECO:0000256" key="2">
    <source>
        <dbReference type="ARBA" id="ARBA00023125"/>
    </source>
</evidence>
<reference evidence="7" key="1">
    <citation type="journal article" date="2019" name="Int. J. Syst. Evol. Microbiol.">
        <title>The Global Catalogue of Microorganisms (GCM) 10K type strain sequencing project: providing services to taxonomists for standard genome sequencing and annotation.</title>
        <authorList>
            <consortium name="The Broad Institute Genomics Platform"/>
            <consortium name="The Broad Institute Genome Sequencing Center for Infectious Disease"/>
            <person name="Wu L."/>
            <person name="Ma J."/>
        </authorList>
    </citation>
    <scope>NUCLEOTIDE SEQUENCE [LARGE SCALE GENOMIC DNA]</scope>
    <source>
        <strain evidence="7">CGMCC 4.7177</strain>
    </source>
</reference>
<dbReference type="Gene3D" id="1.10.357.10">
    <property type="entry name" value="Tetracycline Repressor, domain 2"/>
    <property type="match status" value="1"/>
</dbReference>
<evidence type="ECO:0000256" key="3">
    <source>
        <dbReference type="ARBA" id="ARBA00023163"/>
    </source>
</evidence>
<keyword evidence="7" id="KW-1185">Reference proteome</keyword>
<dbReference type="RefSeq" id="WP_381186628.1">
    <property type="nucleotide sequence ID" value="NZ_JBHSFK010000061.1"/>
</dbReference>
<protein>
    <submittedName>
        <fullName evidence="6">TetR/AcrR family transcriptional regulator</fullName>
    </submittedName>
</protein>
<dbReference type="SUPFAM" id="SSF46689">
    <property type="entry name" value="Homeodomain-like"/>
    <property type="match status" value="1"/>
</dbReference>
<dbReference type="InterPro" id="IPR009057">
    <property type="entry name" value="Homeodomain-like_sf"/>
</dbReference>
<evidence type="ECO:0000259" key="5">
    <source>
        <dbReference type="PROSITE" id="PS50977"/>
    </source>
</evidence>
<dbReference type="PANTHER" id="PTHR30055">
    <property type="entry name" value="HTH-TYPE TRANSCRIPTIONAL REGULATOR RUTR"/>
    <property type="match status" value="1"/>
</dbReference>
<dbReference type="InterPro" id="IPR025996">
    <property type="entry name" value="MT1864/Rv1816-like_C"/>
</dbReference>
<dbReference type="PROSITE" id="PS50977">
    <property type="entry name" value="HTH_TETR_2"/>
    <property type="match status" value="1"/>
</dbReference>
<comment type="caution">
    <text evidence="6">The sequence shown here is derived from an EMBL/GenBank/DDBJ whole genome shotgun (WGS) entry which is preliminary data.</text>
</comment>
<dbReference type="Proteomes" id="UP001595839">
    <property type="component" value="Unassembled WGS sequence"/>
</dbReference>